<evidence type="ECO:0000313" key="1">
    <source>
        <dbReference type="EMBL" id="KKR39999.1"/>
    </source>
</evidence>
<accession>A0A0G0QI00</accession>
<dbReference type="EMBL" id="LBXZ01000011">
    <property type="protein sequence ID" value="KKR39999.1"/>
    <property type="molecule type" value="Genomic_DNA"/>
</dbReference>
<sequence>MFDSTSLHGQVLADLAKAQVMTVIVTKRGLRRRRMLARGKGLPGLDVAEALQMTRAAFIPASQFPELAGQDLADIPDLSRS</sequence>
<organism evidence="1 2">
    <name type="scientific">Candidatus Yanofskybacteria bacterium GW2011_GWE2_40_11</name>
    <dbReference type="NCBI Taxonomy" id="1619033"/>
    <lineage>
        <taxon>Bacteria</taxon>
        <taxon>Candidatus Yanofskyibacteriota</taxon>
    </lineage>
</organism>
<dbReference type="AlphaFoldDB" id="A0A0G0QI00"/>
<protein>
    <submittedName>
        <fullName evidence="1">Uncharacterized protein</fullName>
    </submittedName>
</protein>
<proteinExistence type="predicted"/>
<name>A0A0G0QI00_9BACT</name>
<comment type="caution">
    <text evidence="1">The sequence shown here is derived from an EMBL/GenBank/DDBJ whole genome shotgun (WGS) entry which is preliminary data.</text>
</comment>
<reference evidence="1 2" key="1">
    <citation type="journal article" date="2015" name="Nature">
        <title>rRNA introns, odd ribosomes, and small enigmatic genomes across a large radiation of phyla.</title>
        <authorList>
            <person name="Brown C.T."/>
            <person name="Hug L.A."/>
            <person name="Thomas B.C."/>
            <person name="Sharon I."/>
            <person name="Castelle C.J."/>
            <person name="Singh A."/>
            <person name="Wilkins M.J."/>
            <person name="Williams K.H."/>
            <person name="Banfield J.F."/>
        </authorList>
    </citation>
    <scope>NUCLEOTIDE SEQUENCE [LARGE SCALE GENOMIC DNA]</scope>
</reference>
<gene>
    <name evidence="1" type="ORF">UT75_C0011G0027</name>
</gene>
<dbReference type="Proteomes" id="UP000034072">
    <property type="component" value="Unassembled WGS sequence"/>
</dbReference>
<evidence type="ECO:0000313" key="2">
    <source>
        <dbReference type="Proteomes" id="UP000034072"/>
    </source>
</evidence>